<feature type="domain" description="S1 motif" evidence="9">
    <location>
        <begin position="138"/>
        <end position="203"/>
    </location>
</feature>
<dbReference type="AlphaFoldDB" id="A0A369KN28"/>
<dbReference type="NCBIfam" id="TIGR00717">
    <property type="entry name" value="rpsA"/>
    <property type="match status" value="1"/>
</dbReference>
<evidence type="ECO:0000313" key="11">
    <source>
        <dbReference type="Proteomes" id="UP000253934"/>
    </source>
</evidence>
<dbReference type="SMART" id="SM00316">
    <property type="entry name" value="S1"/>
    <property type="match status" value="6"/>
</dbReference>
<keyword evidence="3" id="KW-0694">RNA-binding</keyword>
<dbReference type="PROSITE" id="PS50126">
    <property type="entry name" value="S1"/>
    <property type="match status" value="6"/>
</dbReference>
<comment type="similarity">
    <text evidence="1">Belongs to the bacterial ribosomal protein bS1 family.</text>
</comment>
<accession>A0A369KN28</accession>
<dbReference type="GO" id="GO:0003735">
    <property type="term" value="F:structural constituent of ribosome"/>
    <property type="evidence" value="ECO:0007669"/>
    <property type="project" value="InterPro"/>
</dbReference>
<evidence type="ECO:0000259" key="9">
    <source>
        <dbReference type="PROSITE" id="PS50126"/>
    </source>
</evidence>
<evidence type="ECO:0000256" key="8">
    <source>
        <dbReference type="ARBA" id="ARBA00035517"/>
    </source>
</evidence>
<evidence type="ECO:0000256" key="6">
    <source>
        <dbReference type="ARBA" id="ARBA00025604"/>
    </source>
</evidence>
<name>A0A369KN28_9BACT</name>
<feature type="domain" description="S1 motif" evidence="9">
    <location>
        <begin position="309"/>
        <end position="379"/>
    </location>
</feature>
<dbReference type="SUPFAM" id="SSF50249">
    <property type="entry name" value="Nucleic acid-binding proteins"/>
    <property type="match status" value="6"/>
</dbReference>
<comment type="caution">
    <text evidence="10">The sequence shown here is derived from an EMBL/GenBank/DDBJ whole genome shotgun (WGS) entry which is preliminary data.</text>
</comment>
<comment type="function">
    <text evidence="6">Binds mRNA; thus facilitating recognition of the initiation point. It is needed to translate mRNA with a short Shine-Dalgarno (SD) purine-rich sequence.</text>
</comment>
<evidence type="ECO:0000256" key="5">
    <source>
        <dbReference type="ARBA" id="ARBA00023274"/>
    </source>
</evidence>
<dbReference type="PRINTS" id="PR00681">
    <property type="entry name" value="RIBOSOMALS1"/>
</dbReference>
<evidence type="ECO:0000256" key="2">
    <source>
        <dbReference type="ARBA" id="ARBA00022737"/>
    </source>
</evidence>
<dbReference type="InterPro" id="IPR003029">
    <property type="entry name" value="S1_domain"/>
</dbReference>
<dbReference type="InterPro" id="IPR035104">
    <property type="entry name" value="Ribosomal_protein_S1-like"/>
</dbReference>
<dbReference type="FunFam" id="2.40.50.140:FF:000018">
    <property type="entry name" value="30S ribosomal protein S1"/>
    <property type="match status" value="1"/>
</dbReference>
<dbReference type="CDD" id="cd05688">
    <property type="entry name" value="S1_RPS1_repeat_ec3"/>
    <property type="match status" value="1"/>
</dbReference>
<evidence type="ECO:0000256" key="1">
    <source>
        <dbReference type="ARBA" id="ARBA00006767"/>
    </source>
</evidence>
<dbReference type="PANTHER" id="PTHR10724">
    <property type="entry name" value="30S RIBOSOMAL PROTEIN S1"/>
    <property type="match status" value="1"/>
</dbReference>
<dbReference type="InterPro" id="IPR012340">
    <property type="entry name" value="NA-bd_OB-fold"/>
</dbReference>
<evidence type="ECO:0000256" key="7">
    <source>
        <dbReference type="ARBA" id="ARBA00035293"/>
    </source>
</evidence>
<dbReference type="GO" id="GO:0003729">
    <property type="term" value="F:mRNA binding"/>
    <property type="evidence" value="ECO:0007669"/>
    <property type="project" value="TreeGrafter"/>
</dbReference>
<evidence type="ECO:0000313" key="10">
    <source>
        <dbReference type="EMBL" id="RDB36031.1"/>
    </source>
</evidence>
<dbReference type="Gene3D" id="2.40.50.140">
    <property type="entry name" value="Nucleic acid-binding proteins"/>
    <property type="match status" value="6"/>
</dbReference>
<feature type="domain" description="S1 motif" evidence="9">
    <location>
        <begin position="224"/>
        <end position="292"/>
    </location>
</feature>
<dbReference type="EMBL" id="QOVW01000068">
    <property type="protein sequence ID" value="RDB36031.1"/>
    <property type="molecule type" value="Genomic_DNA"/>
</dbReference>
<sequence length="587" mass="65199">MASLHSDISKKKINYNSLEWLDEDVDFLSQEDIPDGFAALFKAQEESQNVIKEGQVVKGRIIEIKDDSVVIDIGHKSAGEIPKNEFTTENGVFSLKVNDVVDVFVDVFEDDEGELVLSKDKADMLKAWDRISEAFEKDELVEGKIVGRVKGGLSVDIGVKAFLPGSQVDLRPVRNLEKLLGQVLHFKIIKFNKKRGNIVLSRRVLLEQDRERMRSETLKGLQVGSSMVGIVKNITDYGAFIDLGGIDGLLHITDMSWGRLNSPSEVLNVGDEINVKVLSFDPSSNRVSLGLKQLQNDPWVSVAEKYASAQRLRGKVVSLTDYGAFVELEPGVEGLIHVTEMTWNRRIKHPSKIVNIGDEVDVVVLAVDLENHRISLGMKQTEPNPWEIVTQKYQVNDVIRGKIRNITDFGIFVGIEEGVDGLIHVSDISYTERIKHPQDLFKKGDEVEAKVLQIDVENMRFSLGIKQLGEDPYEVAAKKLLPGTKGKGKVTRMAEFGAFVEIAPGVEGLVHTSELENPNIAIDADLDFVVLSVNYAERRFELSQKAATRGLDETHNKAIQAALNNEASPQNSFAEAFARAKATKDSN</sequence>
<organism evidence="10 11">
    <name type="scientific">Spirobacillus cienkowskii</name>
    <dbReference type="NCBI Taxonomy" id="495820"/>
    <lineage>
        <taxon>Bacteria</taxon>
        <taxon>Pseudomonadati</taxon>
        <taxon>Bdellovibrionota</taxon>
        <taxon>Oligoflexia</taxon>
        <taxon>Silvanigrellales</taxon>
        <taxon>Spirobacillus</taxon>
    </lineage>
</organism>
<dbReference type="GO" id="GO:0022627">
    <property type="term" value="C:cytosolic small ribosomal subunit"/>
    <property type="evidence" value="ECO:0007669"/>
    <property type="project" value="TreeGrafter"/>
</dbReference>
<feature type="domain" description="S1 motif" evidence="9">
    <location>
        <begin position="483"/>
        <end position="545"/>
    </location>
</feature>
<gene>
    <name evidence="10" type="ORF">DCC88_06990</name>
</gene>
<dbReference type="CDD" id="cd04465">
    <property type="entry name" value="S1_RPS1_repeat_ec2_hs2"/>
    <property type="match status" value="1"/>
</dbReference>
<reference evidence="10" key="1">
    <citation type="submission" date="2018-04" db="EMBL/GenBank/DDBJ databases">
        <title>Draft genome sequence of the Candidatus Spirobacillus cienkowskii, a pathogen of freshwater Daphnia species, reconstructed from hemolymph metagenomic reads.</title>
        <authorList>
            <person name="Bresciani L."/>
            <person name="Lemos L.N."/>
            <person name="Wale N."/>
            <person name="Lin J.Y."/>
            <person name="Fernandes G.R."/>
            <person name="Duffy M.A."/>
            <person name="Rodrigues J.M."/>
        </authorList>
    </citation>
    <scope>NUCLEOTIDE SEQUENCE [LARGE SCALE GENOMIC DNA]</scope>
    <source>
        <strain evidence="10">Binning01</strain>
    </source>
</reference>
<evidence type="ECO:0000256" key="3">
    <source>
        <dbReference type="ARBA" id="ARBA00022884"/>
    </source>
</evidence>
<feature type="domain" description="S1 motif" evidence="9">
    <location>
        <begin position="396"/>
        <end position="466"/>
    </location>
</feature>
<feature type="domain" description="S1 motif" evidence="9">
    <location>
        <begin position="54"/>
        <end position="120"/>
    </location>
</feature>
<dbReference type="GO" id="GO:0006412">
    <property type="term" value="P:translation"/>
    <property type="evidence" value="ECO:0007669"/>
    <property type="project" value="InterPro"/>
</dbReference>
<proteinExistence type="inferred from homology"/>
<keyword evidence="2" id="KW-0677">Repeat</keyword>
<dbReference type="PANTHER" id="PTHR10724:SF7">
    <property type="entry name" value="SMALL RIBOSOMAL SUBUNIT PROTEIN BS1C"/>
    <property type="match status" value="1"/>
</dbReference>
<keyword evidence="4 10" id="KW-0689">Ribosomal protein</keyword>
<dbReference type="RefSeq" id="WP_338634817.1">
    <property type="nucleotide sequence ID" value="NZ_CP146516.1"/>
</dbReference>
<dbReference type="FunFam" id="2.40.50.140:FF:000103">
    <property type="entry name" value="protein RRP5 homolog"/>
    <property type="match status" value="1"/>
</dbReference>
<dbReference type="Pfam" id="PF00575">
    <property type="entry name" value="S1"/>
    <property type="match status" value="6"/>
</dbReference>
<dbReference type="InterPro" id="IPR050437">
    <property type="entry name" value="Ribos_protein_bS1-like"/>
</dbReference>
<dbReference type="NCBIfam" id="NF004952">
    <property type="entry name" value="PRK06299.1-2"/>
    <property type="match status" value="1"/>
</dbReference>
<keyword evidence="5" id="KW-0687">Ribonucleoprotein</keyword>
<keyword evidence="11" id="KW-1185">Reference proteome</keyword>
<protein>
    <recommendedName>
        <fullName evidence="7">Small ribosomal subunit protein bS1</fullName>
    </recommendedName>
    <alternativeName>
        <fullName evidence="8">30S ribosomal protein S1</fullName>
    </alternativeName>
</protein>
<dbReference type="FunFam" id="2.40.50.140:FF:000011">
    <property type="entry name" value="30S ribosomal protein S1"/>
    <property type="match status" value="1"/>
</dbReference>
<evidence type="ECO:0000256" key="4">
    <source>
        <dbReference type="ARBA" id="ARBA00022980"/>
    </source>
</evidence>
<dbReference type="Proteomes" id="UP000253934">
    <property type="component" value="Unassembled WGS sequence"/>
</dbReference>
<dbReference type="InterPro" id="IPR000110">
    <property type="entry name" value="Ribosomal_bS1"/>
</dbReference>